<keyword evidence="2" id="KW-1185">Reference proteome</keyword>
<proteinExistence type="predicted"/>
<dbReference type="EMBL" id="MU155197">
    <property type="protein sequence ID" value="KAF9480268.1"/>
    <property type="molecule type" value="Genomic_DNA"/>
</dbReference>
<name>A0A9P5Z412_9AGAR</name>
<organism evidence="1 2">
    <name type="scientific">Pholiota conissans</name>
    <dbReference type="NCBI Taxonomy" id="109636"/>
    <lineage>
        <taxon>Eukaryota</taxon>
        <taxon>Fungi</taxon>
        <taxon>Dikarya</taxon>
        <taxon>Basidiomycota</taxon>
        <taxon>Agaricomycotina</taxon>
        <taxon>Agaricomycetes</taxon>
        <taxon>Agaricomycetidae</taxon>
        <taxon>Agaricales</taxon>
        <taxon>Agaricineae</taxon>
        <taxon>Strophariaceae</taxon>
        <taxon>Pholiota</taxon>
    </lineage>
</organism>
<evidence type="ECO:0000313" key="1">
    <source>
        <dbReference type="EMBL" id="KAF9480268.1"/>
    </source>
</evidence>
<dbReference type="Proteomes" id="UP000807469">
    <property type="component" value="Unassembled WGS sequence"/>
</dbReference>
<gene>
    <name evidence="1" type="ORF">BDN70DRAFT_877768</name>
</gene>
<accession>A0A9P5Z412</accession>
<reference evidence="1" key="1">
    <citation type="submission" date="2020-11" db="EMBL/GenBank/DDBJ databases">
        <authorList>
            <consortium name="DOE Joint Genome Institute"/>
            <person name="Ahrendt S."/>
            <person name="Riley R."/>
            <person name="Andreopoulos W."/>
            <person name="Labutti K."/>
            <person name="Pangilinan J."/>
            <person name="Ruiz-Duenas F.J."/>
            <person name="Barrasa J.M."/>
            <person name="Sanchez-Garcia M."/>
            <person name="Camarero S."/>
            <person name="Miyauchi S."/>
            <person name="Serrano A."/>
            <person name="Linde D."/>
            <person name="Babiker R."/>
            <person name="Drula E."/>
            <person name="Ayuso-Fernandez I."/>
            <person name="Pacheco R."/>
            <person name="Padilla G."/>
            <person name="Ferreira P."/>
            <person name="Barriuso J."/>
            <person name="Kellner H."/>
            <person name="Castanera R."/>
            <person name="Alfaro M."/>
            <person name="Ramirez L."/>
            <person name="Pisabarro A.G."/>
            <person name="Kuo A."/>
            <person name="Tritt A."/>
            <person name="Lipzen A."/>
            <person name="He G."/>
            <person name="Yan M."/>
            <person name="Ng V."/>
            <person name="Cullen D."/>
            <person name="Martin F."/>
            <person name="Rosso M.-N."/>
            <person name="Henrissat B."/>
            <person name="Hibbett D."/>
            <person name="Martinez A.T."/>
            <person name="Grigoriev I.V."/>
        </authorList>
    </citation>
    <scope>NUCLEOTIDE SEQUENCE</scope>
    <source>
        <strain evidence="1">CIRM-BRFM 674</strain>
    </source>
</reference>
<sequence length="69" mass="8380">MNRLVASWYTARDETGISDFSWYMRLFDIYDQRGMLYRTLYVHKDIQYFTGRLFVLQWKTGACFSLPHV</sequence>
<comment type="caution">
    <text evidence="1">The sequence shown here is derived from an EMBL/GenBank/DDBJ whole genome shotgun (WGS) entry which is preliminary data.</text>
</comment>
<protein>
    <submittedName>
        <fullName evidence="1">Uncharacterized protein</fullName>
    </submittedName>
</protein>
<evidence type="ECO:0000313" key="2">
    <source>
        <dbReference type="Proteomes" id="UP000807469"/>
    </source>
</evidence>
<dbReference type="AlphaFoldDB" id="A0A9P5Z412"/>